<feature type="transmembrane region" description="Helical" evidence="1">
    <location>
        <begin position="109"/>
        <end position="128"/>
    </location>
</feature>
<dbReference type="SMART" id="SM00052">
    <property type="entry name" value="EAL"/>
    <property type="match status" value="1"/>
</dbReference>
<dbReference type="Proteomes" id="UP000274097">
    <property type="component" value="Unassembled WGS sequence"/>
</dbReference>
<proteinExistence type="predicted"/>
<evidence type="ECO:0000313" key="7">
    <source>
        <dbReference type="Proteomes" id="UP000274097"/>
    </source>
</evidence>
<keyword evidence="1" id="KW-1133">Transmembrane helix</keyword>
<keyword evidence="7" id="KW-1185">Reference proteome</keyword>
<dbReference type="InParanoid" id="A0A3A9JLJ5"/>
<dbReference type="SUPFAM" id="SSF55785">
    <property type="entry name" value="PYP-like sensor domain (PAS domain)"/>
    <property type="match status" value="1"/>
</dbReference>
<dbReference type="CDD" id="cd00130">
    <property type="entry name" value="PAS"/>
    <property type="match status" value="1"/>
</dbReference>
<dbReference type="InterPro" id="IPR000160">
    <property type="entry name" value="GGDEF_dom"/>
</dbReference>
<dbReference type="Pfam" id="PF00563">
    <property type="entry name" value="EAL"/>
    <property type="match status" value="1"/>
</dbReference>
<dbReference type="Pfam" id="PF08448">
    <property type="entry name" value="PAS_4"/>
    <property type="match status" value="1"/>
</dbReference>
<dbReference type="PANTHER" id="PTHR44757:SF2">
    <property type="entry name" value="BIOFILM ARCHITECTURE MAINTENANCE PROTEIN MBAA"/>
    <property type="match status" value="1"/>
</dbReference>
<feature type="transmembrane region" description="Helical" evidence="1">
    <location>
        <begin position="182"/>
        <end position="205"/>
    </location>
</feature>
<evidence type="ECO:0000259" key="3">
    <source>
        <dbReference type="PROSITE" id="PS50883"/>
    </source>
</evidence>
<feature type="domain" description="GGDEF" evidence="4">
    <location>
        <begin position="380"/>
        <end position="512"/>
    </location>
</feature>
<dbReference type="EMBL" id="RAQU01000016">
    <property type="protein sequence ID" value="RKK05415.1"/>
    <property type="molecule type" value="Genomic_DNA"/>
</dbReference>
<feature type="transmembrane region" description="Helical" evidence="1">
    <location>
        <begin position="40"/>
        <end position="61"/>
    </location>
</feature>
<dbReference type="OrthoDB" id="9793210at2"/>
<dbReference type="Gene3D" id="3.30.450.20">
    <property type="entry name" value="PAS domain"/>
    <property type="match status" value="1"/>
</dbReference>
<dbReference type="SMART" id="SM00267">
    <property type="entry name" value="GGDEF"/>
    <property type="match status" value="1"/>
</dbReference>
<dbReference type="NCBIfam" id="TIGR00229">
    <property type="entry name" value="sensory_box"/>
    <property type="match status" value="1"/>
</dbReference>
<dbReference type="InterPro" id="IPR013656">
    <property type="entry name" value="PAS_4"/>
</dbReference>
<dbReference type="PROSITE" id="PS50113">
    <property type="entry name" value="PAC"/>
    <property type="match status" value="1"/>
</dbReference>
<dbReference type="InterPro" id="IPR035919">
    <property type="entry name" value="EAL_sf"/>
</dbReference>
<dbReference type="InterPro" id="IPR000700">
    <property type="entry name" value="PAS-assoc_C"/>
</dbReference>
<dbReference type="Gene3D" id="3.30.70.270">
    <property type="match status" value="1"/>
</dbReference>
<dbReference type="PROSITE" id="PS50883">
    <property type="entry name" value="EAL"/>
    <property type="match status" value="1"/>
</dbReference>
<sequence>MRGRLSFSALASRARAALRTLFQREEPSSEQGAALLRDQAGLLFFLSLLFPIAGTLNCLFIAAHFQPLERPAVLVNALLVALFYGAIFHAALRWKRNADDLGFLRRAKWLYVGLGLSWGSVINMFCFYGEPDQMALILALACSVVSTPIISVPLSVAFGFFLPNAVLSVIAVSFTMAHPDPVATVAFISFTLYAAVGILCVNWTFNGRAEARAALQREITTVKVFLREYREGSPDWLWETDAQGYLRFAPSNLAVSIGMSEQNLLSKRLPDLLVSRSGTADPEDRRFPDLDSCFRRQLAFREMVTTLADAEQPRWFALTGHPVFDTKGRLTGFRGIGRDITERYEADQKLTFMANHDGLTGLLNRKAFVALVEQACFEGRPFAIASIDLDDFKGKNDSYGHHIGDALLLRVAERIRAAIRPGDAAGRLGGDEFAVLLYDMDIEQGHALATRLAKALSEPARINDLTLVPGASLGVSASEGFDNDAPRMLMLTDLALYKAKEQGKGTACRFEPSMELEYRRRLLREVELAQAISQGEITVAYQPIVDLLTGHVVCAEALARWRHPIRGIIPPNLFIETAERSGLIDRLGEFILRSACQDAARWDAPIQVNVNLSAVQLNSGQLPAIVSRILEETRLPPGRLALEITETMLLNFSDSALQQLQSLRAQGIKLVLDDFGTGYSSLSYLLRIEVDGIKIDRSFTMRLPDPKVAAIYRTVTRLAADLNTYVVAEGIEEPSQLEWLRQNGVHFGQGYLLGRPQETAPAPKAAYLT</sequence>
<dbReference type="NCBIfam" id="TIGR00254">
    <property type="entry name" value="GGDEF"/>
    <property type="match status" value="1"/>
</dbReference>
<dbReference type="AlphaFoldDB" id="A0A3A9JLJ5"/>
<organism evidence="5 8">
    <name type="scientific">Teichococcus wenyumeiae</name>
    <dbReference type="NCBI Taxonomy" id="2478470"/>
    <lineage>
        <taxon>Bacteria</taxon>
        <taxon>Pseudomonadati</taxon>
        <taxon>Pseudomonadota</taxon>
        <taxon>Alphaproteobacteria</taxon>
        <taxon>Acetobacterales</taxon>
        <taxon>Roseomonadaceae</taxon>
        <taxon>Roseomonas</taxon>
    </lineage>
</organism>
<evidence type="ECO:0000259" key="4">
    <source>
        <dbReference type="PROSITE" id="PS50887"/>
    </source>
</evidence>
<dbReference type="InterPro" id="IPR000014">
    <property type="entry name" value="PAS"/>
</dbReference>
<dbReference type="InterPro" id="IPR001633">
    <property type="entry name" value="EAL_dom"/>
</dbReference>
<feature type="domain" description="EAL" evidence="3">
    <location>
        <begin position="521"/>
        <end position="769"/>
    </location>
</feature>
<evidence type="ECO:0000313" key="6">
    <source>
        <dbReference type="EMBL" id="RMI19648.1"/>
    </source>
</evidence>
<gene>
    <name evidence="5" type="ORF">D6Z83_04190</name>
    <name evidence="6" type="ORF">EBE87_19435</name>
</gene>
<feature type="domain" description="PAC" evidence="2">
    <location>
        <begin position="296"/>
        <end position="352"/>
    </location>
</feature>
<keyword evidence="1" id="KW-0472">Membrane</keyword>
<keyword evidence="1" id="KW-0812">Transmembrane</keyword>
<evidence type="ECO:0000313" key="8">
    <source>
        <dbReference type="Proteomes" id="UP000278036"/>
    </source>
</evidence>
<protein>
    <submittedName>
        <fullName evidence="5">EAL domain-containing protein</fullName>
    </submittedName>
</protein>
<evidence type="ECO:0000256" key="1">
    <source>
        <dbReference type="SAM" id="Phobius"/>
    </source>
</evidence>
<dbReference type="Pfam" id="PF00990">
    <property type="entry name" value="GGDEF"/>
    <property type="match status" value="1"/>
</dbReference>
<evidence type="ECO:0000313" key="5">
    <source>
        <dbReference type="EMBL" id="RKK05415.1"/>
    </source>
</evidence>
<dbReference type="InterPro" id="IPR043128">
    <property type="entry name" value="Rev_trsase/Diguanyl_cyclase"/>
</dbReference>
<dbReference type="Gene3D" id="3.20.20.450">
    <property type="entry name" value="EAL domain"/>
    <property type="match status" value="1"/>
</dbReference>
<dbReference type="PANTHER" id="PTHR44757">
    <property type="entry name" value="DIGUANYLATE CYCLASE DGCP"/>
    <property type="match status" value="1"/>
</dbReference>
<dbReference type="SUPFAM" id="SSF55073">
    <property type="entry name" value="Nucleotide cyclase"/>
    <property type="match status" value="1"/>
</dbReference>
<feature type="transmembrane region" description="Helical" evidence="1">
    <location>
        <begin position="135"/>
        <end position="162"/>
    </location>
</feature>
<dbReference type="PROSITE" id="PS50887">
    <property type="entry name" value="GGDEF"/>
    <property type="match status" value="1"/>
</dbReference>
<dbReference type="EMBL" id="RFLX01000017">
    <property type="protein sequence ID" value="RMI19648.1"/>
    <property type="molecule type" value="Genomic_DNA"/>
</dbReference>
<evidence type="ECO:0000259" key="2">
    <source>
        <dbReference type="PROSITE" id="PS50113"/>
    </source>
</evidence>
<dbReference type="InterPro" id="IPR035965">
    <property type="entry name" value="PAS-like_dom_sf"/>
</dbReference>
<dbReference type="Proteomes" id="UP000278036">
    <property type="component" value="Unassembled WGS sequence"/>
</dbReference>
<feature type="transmembrane region" description="Helical" evidence="1">
    <location>
        <begin position="73"/>
        <end position="94"/>
    </location>
</feature>
<dbReference type="InterPro" id="IPR052155">
    <property type="entry name" value="Biofilm_reg_signaling"/>
</dbReference>
<dbReference type="SUPFAM" id="SSF141868">
    <property type="entry name" value="EAL domain-like"/>
    <property type="match status" value="1"/>
</dbReference>
<dbReference type="RefSeq" id="WP_120637080.1">
    <property type="nucleotide sequence ID" value="NZ_RAQU01000016.1"/>
</dbReference>
<name>A0A3A9JLJ5_9PROT</name>
<dbReference type="CDD" id="cd01949">
    <property type="entry name" value="GGDEF"/>
    <property type="match status" value="1"/>
</dbReference>
<dbReference type="InterPro" id="IPR029787">
    <property type="entry name" value="Nucleotide_cyclase"/>
</dbReference>
<comment type="caution">
    <text evidence="5">The sequence shown here is derived from an EMBL/GenBank/DDBJ whole genome shotgun (WGS) entry which is preliminary data.</text>
</comment>
<reference evidence="5 8" key="1">
    <citation type="submission" date="2018-09" db="EMBL/GenBank/DDBJ databases">
        <title>Roseomonas sp. nov., isolated from feces of Tibetan antelopes in the Qinghai-Tibet plateau, China.</title>
        <authorList>
            <person name="Tian Z."/>
        </authorList>
    </citation>
    <scope>NUCLEOTIDE SEQUENCE [LARGE SCALE GENOMIC DNA]</scope>
    <source>
        <strain evidence="6 7">Z23</strain>
        <strain evidence="5 8">Z24</strain>
    </source>
</reference>
<accession>A0A3A9JLJ5</accession>
<dbReference type="CDD" id="cd01948">
    <property type="entry name" value="EAL"/>
    <property type="match status" value="1"/>
</dbReference>